<dbReference type="PANTHER" id="PTHR15730:SF5">
    <property type="entry name" value="SI:CH211-210B2.2-RELATED"/>
    <property type="match status" value="1"/>
</dbReference>
<gene>
    <name evidence="3" type="ORF">C1631_001215</name>
</gene>
<keyword evidence="4" id="KW-1185">Reference proteome</keyword>
<dbReference type="Gene3D" id="3.40.390.80">
    <property type="entry name" value="Peptidase M60, enhancin-like domain 2"/>
    <property type="match status" value="1"/>
</dbReference>
<dbReference type="InterPro" id="IPR042279">
    <property type="entry name" value="Pep_M60_3"/>
</dbReference>
<dbReference type="Gene3D" id="1.10.390.30">
    <property type="entry name" value="Peptidase M60, enhancin-like domain 3"/>
    <property type="match status" value="1"/>
</dbReference>
<evidence type="ECO:0000313" key="4">
    <source>
        <dbReference type="Proteomes" id="UP000236594"/>
    </source>
</evidence>
<dbReference type="EMBL" id="PPED02000001">
    <property type="protein sequence ID" value="PWN71273.1"/>
    <property type="molecule type" value="Genomic_DNA"/>
</dbReference>
<proteinExistence type="predicted"/>
<dbReference type="PROSITE" id="PS51723">
    <property type="entry name" value="PEPTIDASE_M60"/>
    <property type="match status" value="1"/>
</dbReference>
<dbReference type="PANTHER" id="PTHR15730">
    <property type="entry name" value="EXPERIMENTAL AUTOIMMUNE PROSTATITIS ANTIGEN 2-RELATED"/>
    <property type="match status" value="1"/>
</dbReference>
<sequence>MKFIYFFCLLVIVSKIILSCNRADDFVENDKIGIQPTTAFNRTLSGSINRITPTQWILNETASAESEKKRAMLSLTFADQNPVGLRLHANTTLIVNVTILSGNALPTLIIGSYDREAVTIHQLKEGNNSIINPNGGDLYLKFSSDNPSANNSVKVDFKEGYSTIPFYILGVNSNAQWKEMLASSSAPNAILVSHKSFIVCSREIAKKYENKNQDLVLSRIDLALNIENSIGYMDVPTPWTGNVMIIERNSGYMDAESDGKIRVIGSQFERVLDPDVIQNNGWGLFHEMGHHHQMYNWNFDAVHEVNPNIYTLAVMRTMKPGYKWLTGSNWTDLQKYFEKSSRDYTASTTSGEVRLALYEQLRLAFGEGFFINLHKLIRQDRPNATNNEQKMRVLMIYASKASGFNLSSYFKKYGFKVNQSIYDEINALNLPNSPTDITTYKEP</sequence>
<dbReference type="RefSeq" id="WP_109709890.1">
    <property type="nucleotide sequence ID" value="NZ_PPED02000001.1"/>
</dbReference>
<dbReference type="Gene3D" id="2.60.120.1250">
    <property type="entry name" value="Peptidase M60, enhancin-like domain 1"/>
    <property type="match status" value="1"/>
</dbReference>
<feature type="domain" description="Peptidase M60" evidence="2">
    <location>
        <begin position="78"/>
        <end position="366"/>
    </location>
</feature>
<accession>A0A316XGH3</accession>
<evidence type="ECO:0000256" key="1">
    <source>
        <dbReference type="SAM" id="SignalP"/>
    </source>
</evidence>
<name>A0A316XGH3_9FLAO</name>
<organism evidence="3 4">
    <name type="scientific">Chryseobacterium phosphatilyticum</name>
    <dbReference type="NCBI Taxonomy" id="475075"/>
    <lineage>
        <taxon>Bacteria</taxon>
        <taxon>Pseudomonadati</taxon>
        <taxon>Bacteroidota</taxon>
        <taxon>Flavobacteriia</taxon>
        <taxon>Flavobacteriales</taxon>
        <taxon>Weeksellaceae</taxon>
        <taxon>Chryseobacterium group</taxon>
        <taxon>Chryseobacterium</taxon>
    </lineage>
</organism>
<feature type="chain" id="PRO_5016260741" description="Peptidase M60 domain-containing protein" evidence="1">
    <location>
        <begin position="24"/>
        <end position="443"/>
    </location>
</feature>
<dbReference type="Pfam" id="PF13402">
    <property type="entry name" value="Peptidase_M60"/>
    <property type="match status" value="1"/>
</dbReference>
<reference evidence="3 4" key="1">
    <citation type="submission" date="2018-04" db="EMBL/GenBank/DDBJ databases">
        <title>Draft Genome Sequence of Phosphate-Solubilizing Chryseobacterium sp. ISE14 that is a Biocontrol and Plant Growth-Promoting Rhizobacterium Isolated from Cucumber.</title>
        <authorList>
            <person name="Jeong J.-J."/>
            <person name="Sang M.K."/>
            <person name="Choi I.-G."/>
            <person name="Kim K.D."/>
        </authorList>
    </citation>
    <scope>NUCLEOTIDE SEQUENCE [LARGE SCALE GENOMIC DNA]</scope>
    <source>
        <strain evidence="3 4">ISE14</strain>
    </source>
</reference>
<dbReference type="OrthoDB" id="197688at2"/>
<dbReference type="InterPro" id="IPR051244">
    <property type="entry name" value="TCAF"/>
</dbReference>
<keyword evidence="1" id="KW-0732">Signal</keyword>
<protein>
    <recommendedName>
        <fullName evidence="2">Peptidase M60 domain-containing protein</fullName>
    </recommendedName>
</protein>
<dbReference type="InterPro" id="IPR031161">
    <property type="entry name" value="Peptidase_M60_dom"/>
</dbReference>
<evidence type="ECO:0000259" key="2">
    <source>
        <dbReference type="PROSITE" id="PS51723"/>
    </source>
</evidence>
<evidence type="ECO:0000313" key="3">
    <source>
        <dbReference type="EMBL" id="PWN71273.1"/>
    </source>
</evidence>
<dbReference type="Proteomes" id="UP000236594">
    <property type="component" value="Unassembled WGS sequence"/>
</dbReference>
<dbReference type="SMART" id="SM01276">
    <property type="entry name" value="M60-like"/>
    <property type="match status" value="1"/>
</dbReference>
<feature type="signal peptide" evidence="1">
    <location>
        <begin position="1"/>
        <end position="23"/>
    </location>
</feature>
<dbReference type="AlphaFoldDB" id="A0A316XGH3"/>
<comment type="caution">
    <text evidence="3">The sequence shown here is derived from an EMBL/GenBank/DDBJ whole genome shotgun (WGS) entry which is preliminary data.</text>
</comment>